<organism evidence="2 3">
    <name type="scientific">Candidatus Gottesmanbacteria bacterium GW2011_GWA2_43_14</name>
    <dbReference type="NCBI Taxonomy" id="1618443"/>
    <lineage>
        <taxon>Bacteria</taxon>
        <taxon>Candidatus Gottesmaniibacteriota</taxon>
    </lineage>
</organism>
<protein>
    <submittedName>
        <fullName evidence="2">Uncharacterized protein</fullName>
    </submittedName>
</protein>
<evidence type="ECO:0000313" key="3">
    <source>
        <dbReference type="Proteomes" id="UP000034894"/>
    </source>
</evidence>
<gene>
    <name evidence="2" type="ORF">UV73_C0002G0139</name>
</gene>
<name>A0A0G1DKN2_9BACT</name>
<feature type="transmembrane region" description="Helical" evidence="1">
    <location>
        <begin position="14"/>
        <end position="35"/>
    </location>
</feature>
<dbReference type="AlphaFoldDB" id="A0A0G1DKN2"/>
<evidence type="ECO:0000256" key="1">
    <source>
        <dbReference type="SAM" id="Phobius"/>
    </source>
</evidence>
<keyword evidence="1" id="KW-0472">Membrane</keyword>
<keyword evidence="1" id="KW-1133">Transmembrane helix</keyword>
<comment type="caution">
    <text evidence="2">The sequence shown here is derived from an EMBL/GenBank/DDBJ whole genome shotgun (WGS) entry which is preliminary data.</text>
</comment>
<proteinExistence type="predicted"/>
<sequence>MNFKRYIKNASRRINILIIVLVSVFFVIATGFFYIREKNREKLYLKVILGRDYQIPYWNDQSLEVGNSDRSSFGIVNAKIIDKESYEWNGPGRFVILLLEVRAVKDRAGLYLFKNKPLSLGEFIDMRFPRVHQSGLVTYISTDKPKNLFQNLQIVIKKRGELPEIDDHTRIGDTLKNNKGETVAEITGKTSKDAEIRTNTDTGATVITYDRTRKDMDLTLNIRVNKTADGYVFQEMQKVKIGDKLNIHFKGISLWDFRVTQLKEI</sequence>
<dbReference type="Proteomes" id="UP000034894">
    <property type="component" value="Unassembled WGS sequence"/>
</dbReference>
<dbReference type="EMBL" id="LCFP01000002">
    <property type="protein sequence ID" value="KKS98425.1"/>
    <property type="molecule type" value="Genomic_DNA"/>
</dbReference>
<keyword evidence="1" id="KW-0812">Transmembrane</keyword>
<evidence type="ECO:0000313" key="2">
    <source>
        <dbReference type="EMBL" id="KKS98425.1"/>
    </source>
</evidence>
<reference evidence="2 3" key="1">
    <citation type="journal article" date="2015" name="Nature">
        <title>rRNA introns, odd ribosomes, and small enigmatic genomes across a large radiation of phyla.</title>
        <authorList>
            <person name="Brown C.T."/>
            <person name="Hug L.A."/>
            <person name="Thomas B.C."/>
            <person name="Sharon I."/>
            <person name="Castelle C.J."/>
            <person name="Singh A."/>
            <person name="Wilkins M.J."/>
            <person name="Williams K.H."/>
            <person name="Banfield J.F."/>
        </authorList>
    </citation>
    <scope>NUCLEOTIDE SEQUENCE [LARGE SCALE GENOMIC DNA]</scope>
</reference>
<accession>A0A0G1DKN2</accession>
<dbReference type="STRING" id="1618443.UV73_C0002G0139"/>